<evidence type="ECO:0000313" key="3">
    <source>
        <dbReference type="Proteomes" id="UP001234178"/>
    </source>
</evidence>
<comment type="caution">
    <text evidence="2">The sequence shown here is derived from an EMBL/GenBank/DDBJ whole genome shotgun (WGS) entry which is preliminary data.</text>
</comment>
<keyword evidence="1" id="KW-0732">Signal</keyword>
<gene>
    <name evidence="2" type="ORF">OUZ56_028599</name>
</gene>
<feature type="signal peptide" evidence="1">
    <location>
        <begin position="1"/>
        <end position="22"/>
    </location>
</feature>
<dbReference type="EMBL" id="JAOYFB010000040">
    <property type="protein sequence ID" value="KAK4036548.1"/>
    <property type="molecule type" value="Genomic_DNA"/>
</dbReference>
<protein>
    <submittedName>
        <fullName evidence="2">Uncharacterized protein</fullName>
    </submittedName>
</protein>
<keyword evidence="3" id="KW-1185">Reference proteome</keyword>
<evidence type="ECO:0000313" key="2">
    <source>
        <dbReference type="EMBL" id="KAK4036548.1"/>
    </source>
</evidence>
<evidence type="ECO:0000256" key="1">
    <source>
        <dbReference type="SAM" id="SignalP"/>
    </source>
</evidence>
<sequence length="151" mass="17408">MDCSKIAIVTMLLCFYVQLSELYRIAGSQANEINTREDHTIEDAFMVANGVTQDEIEEFHRTNGFAAPSIGDGVVDQSTDDVQQSQVRSFGHAVEALKFWNWSAFDRFRLWIEERRRRTTTIKPIPVYIVNNPHESIPYNGIYASRPPYFK</sequence>
<proteinExistence type="predicted"/>
<accession>A0ABR0B4B8</accession>
<dbReference type="Proteomes" id="UP001234178">
    <property type="component" value="Unassembled WGS sequence"/>
</dbReference>
<reference evidence="2 3" key="1">
    <citation type="journal article" date="2023" name="Nucleic Acids Res.">
        <title>The hologenome of Daphnia magna reveals possible DNA methylation and microbiome-mediated evolution of the host genome.</title>
        <authorList>
            <person name="Chaturvedi A."/>
            <person name="Li X."/>
            <person name="Dhandapani V."/>
            <person name="Marshall H."/>
            <person name="Kissane S."/>
            <person name="Cuenca-Cambronero M."/>
            <person name="Asole G."/>
            <person name="Calvet F."/>
            <person name="Ruiz-Romero M."/>
            <person name="Marangio P."/>
            <person name="Guigo R."/>
            <person name="Rago D."/>
            <person name="Mirbahai L."/>
            <person name="Eastwood N."/>
            <person name="Colbourne J.K."/>
            <person name="Zhou J."/>
            <person name="Mallon E."/>
            <person name="Orsini L."/>
        </authorList>
    </citation>
    <scope>NUCLEOTIDE SEQUENCE [LARGE SCALE GENOMIC DNA]</scope>
    <source>
        <strain evidence="2">LRV0_1</strain>
    </source>
</reference>
<organism evidence="2 3">
    <name type="scientific">Daphnia magna</name>
    <dbReference type="NCBI Taxonomy" id="35525"/>
    <lineage>
        <taxon>Eukaryota</taxon>
        <taxon>Metazoa</taxon>
        <taxon>Ecdysozoa</taxon>
        <taxon>Arthropoda</taxon>
        <taxon>Crustacea</taxon>
        <taxon>Branchiopoda</taxon>
        <taxon>Diplostraca</taxon>
        <taxon>Cladocera</taxon>
        <taxon>Anomopoda</taxon>
        <taxon>Daphniidae</taxon>
        <taxon>Daphnia</taxon>
    </lineage>
</organism>
<feature type="chain" id="PRO_5046143773" evidence="1">
    <location>
        <begin position="23"/>
        <end position="151"/>
    </location>
</feature>
<name>A0ABR0B4B8_9CRUS</name>